<evidence type="ECO:0000256" key="3">
    <source>
        <dbReference type="SAM" id="SignalP"/>
    </source>
</evidence>
<dbReference type="PANTHER" id="PTHR10334">
    <property type="entry name" value="CYSTEINE-RICH SECRETORY PROTEIN-RELATED"/>
    <property type="match status" value="1"/>
</dbReference>
<name>A0A9Q1HDR6_HOLLE</name>
<dbReference type="PRINTS" id="PR00837">
    <property type="entry name" value="V5TPXLIKE"/>
</dbReference>
<dbReference type="Proteomes" id="UP001152320">
    <property type="component" value="Chromosome 5"/>
</dbReference>
<feature type="compositionally biased region" description="Polar residues" evidence="2">
    <location>
        <begin position="114"/>
        <end position="133"/>
    </location>
</feature>
<dbReference type="OrthoDB" id="737510at2759"/>
<evidence type="ECO:0000259" key="4">
    <source>
        <dbReference type="PROSITE" id="PS51670"/>
    </source>
</evidence>
<dbReference type="PROSITE" id="PS01009">
    <property type="entry name" value="CRISP_1"/>
    <property type="match status" value="1"/>
</dbReference>
<dbReference type="EMBL" id="JAIZAY010000005">
    <property type="protein sequence ID" value="KAJ8041461.1"/>
    <property type="molecule type" value="Genomic_DNA"/>
</dbReference>
<dbReference type="SMART" id="SM00254">
    <property type="entry name" value="ShKT"/>
    <property type="match status" value="2"/>
</dbReference>
<dbReference type="InterPro" id="IPR035940">
    <property type="entry name" value="CAP_sf"/>
</dbReference>
<gene>
    <name evidence="5" type="ORF">HOLleu_12284</name>
</gene>
<dbReference type="SMART" id="SM00198">
    <property type="entry name" value="SCP"/>
    <property type="match status" value="1"/>
</dbReference>
<evidence type="ECO:0000313" key="5">
    <source>
        <dbReference type="EMBL" id="KAJ8041461.1"/>
    </source>
</evidence>
<dbReference type="InterPro" id="IPR000742">
    <property type="entry name" value="EGF"/>
</dbReference>
<comment type="caution">
    <text evidence="5">The sequence shown here is derived from an EMBL/GenBank/DDBJ whole genome shotgun (WGS) entry which is preliminary data.</text>
</comment>
<comment type="caution">
    <text evidence="1">Lacks conserved residue(s) required for the propagation of feature annotation.</text>
</comment>
<feature type="chain" id="PRO_5040284495" evidence="3">
    <location>
        <begin position="26"/>
        <end position="612"/>
    </location>
</feature>
<dbReference type="InterPro" id="IPR014044">
    <property type="entry name" value="CAP_dom"/>
</dbReference>
<evidence type="ECO:0000313" key="6">
    <source>
        <dbReference type="Proteomes" id="UP001152320"/>
    </source>
</evidence>
<dbReference type="Gene3D" id="3.40.33.10">
    <property type="entry name" value="CAP"/>
    <property type="match status" value="1"/>
</dbReference>
<organism evidence="5 6">
    <name type="scientific">Holothuria leucospilota</name>
    <name type="common">Black long sea cucumber</name>
    <name type="synonym">Mertensiothuria leucospilota</name>
    <dbReference type="NCBI Taxonomy" id="206669"/>
    <lineage>
        <taxon>Eukaryota</taxon>
        <taxon>Metazoa</taxon>
        <taxon>Echinodermata</taxon>
        <taxon>Eleutherozoa</taxon>
        <taxon>Echinozoa</taxon>
        <taxon>Holothuroidea</taxon>
        <taxon>Aspidochirotacea</taxon>
        <taxon>Aspidochirotida</taxon>
        <taxon>Holothuriidae</taxon>
        <taxon>Holothuria</taxon>
    </lineage>
</organism>
<keyword evidence="1" id="KW-1015">Disulfide bond</keyword>
<evidence type="ECO:0000256" key="2">
    <source>
        <dbReference type="SAM" id="MobiDB-lite"/>
    </source>
</evidence>
<feature type="region of interest" description="Disordered" evidence="2">
    <location>
        <begin position="114"/>
        <end position="135"/>
    </location>
</feature>
<keyword evidence="6" id="KW-1185">Reference proteome</keyword>
<proteinExistence type="predicted"/>
<accession>A0A9Q1HDR6</accession>
<evidence type="ECO:0000256" key="1">
    <source>
        <dbReference type="PROSITE-ProRule" id="PRU01005"/>
    </source>
</evidence>
<dbReference type="Pfam" id="PF00188">
    <property type="entry name" value="CAP"/>
    <property type="match status" value="1"/>
</dbReference>
<dbReference type="SMART" id="SM00181">
    <property type="entry name" value="EGF"/>
    <property type="match status" value="3"/>
</dbReference>
<dbReference type="PROSITE" id="PS51670">
    <property type="entry name" value="SHKT"/>
    <property type="match status" value="1"/>
</dbReference>
<feature type="signal peptide" evidence="3">
    <location>
        <begin position="1"/>
        <end position="25"/>
    </location>
</feature>
<dbReference type="PROSITE" id="PS01010">
    <property type="entry name" value="CRISP_2"/>
    <property type="match status" value="1"/>
</dbReference>
<dbReference type="InterPro" id="IPR003582">
    <property type="entry name" value="ShKT_dom"/>
</dbReference>
<dbReference type="InterPro" id="IPR018244">
    <property type="entry name" value="Allrgn_V5/Tpx1_CS"/>
</dbReference>
<dbReference type="AlphaFoldDB" id="A0A9Q1HDR6"/>
<dbReference type="SUPFAM" id="SSF55797">
    <property type="entry name" value="PR-1-like"/>
    <property type="match status" value="1"/>
</dbReference>
<dbReference type="InterPro" id="IPR001283">
    <property type="entry name" value="CRISP-related"/>
</dbReference>
<feature type="disulfide bond" evidence="1">
    <location>
        <begin position="579"/>
        <end position="597"/>
    </location>
</feature>
<feature type="domain" description="ShKT" evidence="4">
    <location>
        <begin position="572"/>
        <end position="604"/>
    </location>
</feature>
<protein>
    <submittedName>
        <fullName evidence="5">Cysteine-rich secretory protein LCCL domain-containing 2</fullName>
    </submittedName>
</protein>
<sequence>MDRTSLPRWVCLLLLALLSFLTVQCEEIGLLSKNDQIRLKREIRRSVAEDLQNLQVLPRQRTLTLSTGSGRDDTALVNAEEDEGGIHEYPVWNSVYPWWLDYLNITDDIGGQPASSTSLQLEEAPSSSISQYNGPRLDSSHDDELFGEEGDLEDGFFDLGRTLAASRTGSISKYLYKKKKNKMKKKKNRNYLKAYVPLKSSHKNTLLRMHNRFRKEAPGPASNMEKMKWDSNLEIMARRYAKKCRWEHGQVTNLSPYEHVGQNLAYGIGREFTPFYLTRLWYKELLDYDVLTGYCTPGKPCGHYTQLAWANTKYVGCEANFCKSLYDPNRDRRIKNAVYLVCNYGPGGNYAGEAPYKIGAPCTECSSWSGKCENGLCSDCDLSSEFCECAIQCHNGGTLDTTTCRCQCAPGWTGPECKTVCNNTHPYCGDGWPRQWCFKDNDDNPVEDLCPALCGVCECGGPPCSNGGTKDPSSCECECVEPWQGSDCTECNLQCDHGDLNTRTCSCECHDGWMGDTCSETCGNSHQLCYNGWYINWCDEEHPYVLQYCQAMCGLCEIQPEEADESDPTEPCEDAFVHCKWSKSFCSTNPDFARNFCPFTCDLCSPQEGNDV</sequence>
<dbReference type="PROSITE" id="PS00022">
    <property type="entry name" value="EGF_1"/>
    <property type="match status" value="1"/>
</dbReference>
<dbReference type="GO" id="GO:0005576">
    <property type="term" value="C:extracellular region"/>
    <property type="evidence" value="ECO:0007669"/>
    <property type="project" value="InterPro"/>
</dbReference>
<keyword evidence="3" id="KW-0732">Signal</keyword>
<reference evidence="5" key="1">
    <citation type="submission" date="2021-10" db="EMBL/GenBank/DDBJ databases">
        <title>Tropical sea cucumber genome reveals ecological adaptation and Cuvierian tubules defense mechanism.</title>
        <authorList>
            <person name="Chen T."/>
        </authorList>
    </citation>
    <scope>NUCLEOTIDE SEQUENCE</scope>
    <source>
        <strain evidence="5">Nanhai2018</strain>
        <tissue evidence="5">Muscle</tissue>
    </source>
</reference>